<keyword evidence="1" id="KW-0732">Signal</keyword>
<feature type="signal peptide" evidence="1">
    <location>
        <begin position="1"/>
        <end position="29"/>
    </location>
</feature>
<evidence type="ECO:0000313" key="2">
    <source>
        <dbReference type="EMBL" id="CAE0413315.1"/>
    </source>
</evidence>
<dbReference type="InterPro" id="IPR052927">
    <property type="entry name" value="DCC_oxidoreductase"/>
</dbReference>
<evidence type="ECO:0000256" key="1">
    <source>
        <dbReference type="SAM" id="SignalP"/>
    </source>
</evidence>
<feature type="chain" id="PRO_5030599743" description="DUF393 domain-containing protein" evidence="1">
    <location>
        <begin position="30"/>
        <end position="235"/>
    </location>
</feature>
<protein>
    <recommendedName>
        <fullName evidence="3">DUF393 domain-containing protein</fullName>
    </recommendedName>
</protein>
<dbReference type="AlphaFoldDB" id="A0A7S3L867"/>
<dbReference type="InterPro" id="IPR007263">
    <property type="entry name" value="DCC1-like"/>
</dbReference>
<dbReference type="PANTHER" id="PTHR33639:SF2">
    <property type="entry name" value="DUF393 DOMAIN-CONTAINING PROTEIN"/>
    <property type="match status" value="1"/>
</dbReference>
<dbReference type="GO" id="GO:0015035">
    <property type="term" value="F:protein-disulfide reductase activity"/>
    <property type="evidence" value="ECO:0007669"/>
    <property type="project" value="InterPro"/>
</dbReference>
<dbReference type="EMBL" id="HBIM01012966">
    <property type="protein sequence ID" value="CAE0413315.1"/>
    <property type="molecule type" value="Transcribed_RNA"/>
</dbReference>
<proteinExistence type="predicted"/>
<dbReference type="PANTHER" id="PTHR33639">
    <property type="entry name" value="THIOL-DISULFIDE OXIDOREDUCTASE DCC"/>
    <property type="match status" value="1"/>
</dbReference>
<organism evidence="2">
    <name type="scientific">Amphora coffeiformis</name>
    <dbReference type="NCBI Taxonomy" id="265554"/>
    <lineage>
        <taxon>Eukaryota</taxon>
        <taxon>Sar</taxon>
        <taxon>Stramenopiles</taxon>
        <taxon>Ochrophyta</taxon>
        <taxon>Bacillariophyta</taxon>
        <taxon>Bacillariophyceae</taxon>
        <taxon>Bacillariophycidae</taxon>
        <taxon>Thalassiophysales</taxon>
        <taxon>Catenulaceae</taxon>
        <taxon>Amphora</taxon>
    </lineage>
</organism>
<sequence>MTMMNHSFRLLWTTLLVAIVLLPVKQVQALHSRLVLGASGASMRASSVSLHSTANLPSSQSKVDYNFSWTEELAVDWDWKKLADDVFRDDKRPVVLFDGVCNLCNSGVNFAMDQDENAKLRFCSLQSRVAQSLLIREGKPPNHGQIGFITESRGYFSSHAVSQICMKLDSRPLQWFGALGQHTPPWIRESVYQLVSQNRFSFGEADQCRLDFDGTYTSRFVSDPLDEGHNNKYTM</sequence>
<reference evidence="2" key="1">
    <citation type="submission" date="2021-01" db="EMBL/GenBank/DDBJ databases">
        <authorList>
            <person name="Corre E."/>
            <person name="Pelletier E."/>
            <person name="Niang G."/>
            <person name="Scheremetjew M."/>
            <person name="Finn R."/>
            <person name="Kale V."/>
            <person name="Holt S."/>
            <person name="Cochrane G."/>
            <person name="Meng A."/>
            <person name="Brown T."/>
            <person name="Cohen L."/>
        </authorList>
    </citation>
    <scope>NUCLEOTIDE SEQUENCE</scope>
    <source>
        <strain evidence="2">CCMP127</strain>
    </source>
</reference>
<name>A0A7S3L867_9STRA</name>
<dbReference type="Pfam" id="PF04134">
    <property type="entry name" value="DCC1-like"/>
    <property type="match status" value="1"/>
</dbReference>
<accession>A0A7S3L867</accession>
<gene>
    <name evidence="2" type="ORF">ACOF00016_LOCUS10572</name>
</gene>
<evidence type="ECO:0008006" key="3">
    <source>
        <dbReference type="Google" id="ProtNLM"/>
    </source>
</evidence>